<organism evidence="1 2">
    <name type="scientific">Kipferlia bialata</name>
    <dbReference type="NCBI Taxonomy" id="797122"/>
    <lineage>
        <taxon>Eukaryota</taxon>
        <taxon>Metamonada</taxon>
        <taxon>Carpediemonas-like organisms</taxon>
        <taxon>Kipferlia</taxon>
    </lineage>
</organism>
<evidence type="ECO:0000313" key="2">
    <source>
        <dbReference type="Proteomes" id="UP000265618"/>
    </source>
</evidence>
<sequence>MPALTPSLPLATCTEPSCCANCATFCEGRCGMTLGTTVSEGARGTREPSVEASEQCLACEGVCECTTDAALTAMGQTGLVAHLGQLG</sequence>
<gene>
    <name evidence="1" type="ORF">KIPB_016962</name>
</gene>
<evidence type="ECO:0000313" key="1">
    <source>
        <dbReference type="EMBL" id="GCA65371.1"/>
    </source>
</evidence>
<comment type="caution">
    <text evidence="1">The sequence shown here is derived from an EMBL/GenBank/DDBJ whole genome shotgun (WGS) entry which is preliminary data.</text>
</comment>
<proteinExistence type="predicted"/>
<dbReference type="Proteomes" id="UP000265618">
    <property type="component" value="Unassembled WGS sequence"/>
</dbReference>
<reference evidence="1 2" key="1">
    <citation type="journal article" date="2018" name="PLoS ONE">
        <title>The draft genome of Kipferlia bialata reveals reductive genome evolution in fornicate parasites.</title>
        <authorList>
            <person name="Tanifuji G."/>
            <person name="Takabayashi S."/>
            <person name="Kume K."/>
            <person name="Takagi M."/>
            <person name="Nakayama T."/>
            <person name="Kamikawa R."/>
            <person name="Inagaki Y."/>
            <person name="Hashimoto T."/>
        </authorList>
    </citation>
    <scope>NUCLEOTIDE SEQUENCE [LARGE SCALE GENOMIC DNA]</scope>
    <source>
        <strain evidence="1">NY0173</strain>
    </source>
</reference>
<keyword evidence="2" id="KW-1185">Reference proteome</keyword>
<feature type="non-terminal residue" evidence="1">
    <location>
        <position position="87"/>
    </location>
</feature>
<dbReference type="EMBL" id="BDIP01010878">
    <property type="protein sequence ID" value="GCA65371.1"/>
    <property type="molecule type" value="Genomic_DNA"/>
</dbReference>
<dbReference type="AlphaFoldDB" id="A0A391NW92"/>
<accession>A0A391NW92</accession>
<name>A0A391NW92_9EUKA</name>
<protein>
    <submittedName>
        <fullName evidence="1">Uncharacterized protein</fullName>
    </submittedName>
</protein>